<evidence type="ECO:0000313" key="2">
    <source>
        <dbReference type="Proteomes" id="UP000606889"/>
    </source>
</evidence>
<dbReference type="InterPro" id="IPR025427">
    <property type="entry name" value="DUF4160"/>
</dbReference>
<keyword evidence="2" id="KW-1185">Reference proteome</keyword>
<name>A0ABR7EEI3_9FIRM</name>
<proteinExistence type="predicted"/>
<dbReference type="Pfam" id="PF13711">
    <property type="entry name" value="DUF4160"/>
    <property type="match status" value="1"/>
</dbReference>
<organism evidence="1 2">
    <name type="scientific">Christensenella tenuis</name>
    <dbReference type="NCBI Taxonomy" id="2763033"/>
    <lineage>
        <taxon>Bacteria</taxon>
        <taxon>Bacillati</taxon>
        <taxon>Bacillota</taxon>
        <taxon>Clostridia</taxon>
        <taxon>Christensenellales</taxon>
        <taxon>Christensenellaceae</taxon>
        <taxon>Christensenella</taxon>
    </lineage>
</organism>
<sequence length="92" mass="10510">MPNLFRFGKYLVYFWSNENGEPIHVHIGEGKPGANTTKVWLTSSGGCILANNNSHIPQNVLNDLLDIISAQFFMICSKWKQHFCVNEITFYC</sequence>
<comment type="caution">
    <text evidence="1">The sequence shown here is derived from an EMBL/GenBank/DDBJ whole genome shotgun (WGS) entry which is preliminary data.</text>
</comment>
<dbReference type="Proteomes" id="UP000606889">
    <property type="component" value="Unassembled WGS sequence"/>
</dbReference>
<reference evidence="1 2" key="1">
    <citation type="submission" date="2020-08" db="EMBL/GenBank/DDBJ databases">
        <title>Genome public.</title>
        <authorList>
            <person name="Liu C."/>
            <person name="Sun Q."/>
        </authorList>
    </citation>
    <scope>NUCLEOTIDE SEQUENCE [LARGE SCALE GENOMIC DNA]</scope>
    <source>
        <strain evidence="1 2">NSJ-35</strain>
    </source>
</reference>
<gene>
    <name evidence="1" type="ORF">H8S18_07560</name>
</gene>
<dbReference type="EMBL" id="JACOON010000003">
    <property type="protein sequence ID" value="MBC5648191.1"/>
    <property type="molecule type" value="Genomic_DNA"/>
</dbReference>
<dbReference type="RefSeq" id="WP_186857692.1">
    <property type="nucleotide sequence ID" value="NZ_JACOON010000003.1"/>
</dbReference>
<evidence type="ECO:0000313" key="1">
    <source>
        <dbReference type="EMBL" id="MBC5648191.1"/>
    </source>
</evidence>
<protein>
    <submittedName>
        <fullName evidence="1">DUF4160 domain-containing protein</fullName>
    </submittedName>
</protein>
<accession>A0ABR7EEI3</accession>